<evidence type="ECO:0000313" key="2">
    <source>
        <dbReference type="MGI" id="MGI:3642807"/>
    </source>
</evidence>
<dbReference type="AlphaFoldDB" id="Q3TZ00"/>
<proteinExistence type="evidence at transcript level"/>
<reference evidence="1" key="4">
    <citation type="journal article" date="2001" name="Nature">
        <title>Functional annotation of a full-length mouse cDNA collection.</title>
        <authorList>
            <consortium name="The RIKEN Genome Exploration Research Group Phase II Team and the FANTOM Consortium"/>
        </authorList>
    </citation>
    <scope>NUCLEOTIDE SEQUENCE</scope>
    <source>
        <strain evidence="1">C57BL/6J</strain>
        <tissue evidence="1">Inner ear</tissue>
    </source>
</reference>
<sequence>MFKSVRSNVKRSRTLILLEIKIFNSPSNILFSSEGATDNGSLVSDDSDLQRISLDLNHLLGHLAGGDNKAGTELASKILHGLTNYNETNLATNQNCTNVTALPLLIILEVA</sequence>
<dbReference type="EMBL" id="AK158220">
    <property type="protein sequence ID" value="BAE34410.1"/>
    <property type="molecule type" value="mRNA"/>
</dbReference>
<organism evidence="1">
    <name type="scientific">Mus musculus</name>
    <name type="common">Mouse</name>
    <dbReference type="NCBI Taxonomy" id="10090"/>
    <lineage>
        <taxon>Eukaryota</taxon>
        <taxon>Metazoa</taxon>
        <taxon>Chordata</taxon>
        <taxon>Craniata</taxon>
        <taxon>Vertebrata</taxon>
        <taxon>Euteleostomi</taxon>
        <taxon>Mammalia</taxon>
        <taxon>Eutheria</taxon>
        <taxon>Euarchontoglires</taxon>
        <taxon>Glires</taxon>
        <taxon>Rodentia</taxon>
        <taxon>Myomorpha</taxon>
        <taxon>Muroidea</taxon>
        <taxon>Muridae</taxon>
        <taxon>Murinae</taxon>
        <taxon>Mus</taxon>
        <taxon>Mus</taxon>
    </lineage>
</organism>
<reference evidence="1" key="5">
    <citation type="journal article" date="2002" name="Nature">
        <title>Analysis of the mouse transcriptome based on functional annotation of 60,770 full-length cDNAs.</title>
        <authorList>
            <consortium name="The FANTOM Consortium and the RIKEN Genome Exploration Research Group Phase I and II Team"/>
        </authorList>
    </citation>
    <scope>NUCLEOTIDE SEQUENCE</scope>
    <source>
        <strain evidence="1">C57BL/6J</strain>
        <tissue evidence="1">Inner ear</tissue>
    </source>
</reference>
<gene>
    <name evidence="2" type="primary">Gm10555</name>
</gene>
<reference evidence="1" key="7">
    <citation type="journal article" date="2005" name="Science">
        <title>The Transcriptional Landscape of the Mammalian Genome.</title>
        <authorList>
            <consortium name="The FANTOM Consortium"/>
            <consortium name="Riken Genome Exploration Research Group and Genome Science Group (Genome Network Project Core Group)"/>
        </authorList>
    </citation>
    <scope>NUCLEOTIDE SEQUENCE</scope>
    <source>
        <strain evidence="1">C57BL/6J</strain>
        <tissue evidence="1">Inner ear</tissue>
    </source>
</reference>
<accession>Q3TZ00</accession>
<reference evidence="1" key="3">
    <citation type="journal article" date="2000" name="Genome Res.">
        <title>RIKEN integrated sequence analysis (RISA) system--384-format sequencing pipeline with 384 multicapillary sequencer.</title>
        <authorList>
            <person name="Shibata K."/>
            <person name="Itoh M."/>
            <person name="Aizawa K."/>
            <person name="Nagaoka S."/>
            <person name="Sasaki N."/>
            <person name="Carninci P."/>
            <person name="Konno H."/>
            <person name="Akiyama J."/>
            <person name="Nishi K."/>
            <person name="Kitsunai T."/>
            <person name="Tashiro H."/>
            <person name="Itoh M."/>
            <person name="Sumi N."/>
            <person name="Ishii Y."/>
            <person name="Nakamura S."/>
            <person name="Hazama M."/>
            <person name="Nishine T."/>
            <person name="Harada A."/>
            <person name="Yamamoto R."/>
            <person name="Matsumoto H."/>
            <person name="Sakaguchi S."/>
            <person name="Ikegami T."/>
            <person name="Kashiwagi K."/>
            <person name="Fujiwake S."/>
            <person name="Inoue K."/>
            <person name="Togawa Y."/>
            <person name="Izawa M."/>
            <person name="Ohara E."/>
            <person name="Watahiki M."/>
            <person name="Yoneda Y."/>
            <person name="Ishikawa T."/>
            <person name="Ozawa K."/>
            <person name="Tanaka T."/>
            <person name="Matsuura S."/>
            <person name="Kawai J."/>
            <person name="Okazaki Y."/>
            <person name="Muramatsu M."/>
            <person name="Inoue Y."/>
            <person name="Kira A."/>
            <person name="Hayashizaki Y."/>
        </authorList>
    </citation>
    <scope>NUCLEOTIDE SEQUENCE</scope>
    <source>
        <strain evidence="1">C57BL/6J</strain>
        <tissue evidence="1">Inner ear</tissue>
    </source>
</reference>
<reference evidence="1" key="8">
    <citation type="journal article" date="2005" name="Science">
        <title>Antisense Transcription in the Mammalian Transcriptome.</title>
        <authorList>
            <consortium name="RIKEN Genome Exploration Research Group and Genome Science Group (Genome Network Project Core Group) and the FANTOM Consortium"/>
        </authorList>
    </citation>
    <scope>NUCLEOTIDE SEQUENCE</scope>
    <source>
        <strain evidence="1">C57BL/6J</strain>
        <tissue evidence="1">Inner ear</tissue>
    </source>
</reference>
<reference evidence="1" key="1">
    <citation type="journal article" date="1999" name="Methods Enzymol.">
        <title>High-efficiency full-length cDNA cloning.</title>
        <authorList>
            <person name="Carninci P."/>
            <person name="Hayashizaki Y."/>
        </authorList>
    </citation>
    <scope>NUCLEOTIDE SEQUENCE</scope>
    <source>
        <strain evidence="1">C57BL/6J</strain>
        <tissue evidence="1">Inner ear</tissue>
    </source>
</reference>
<reference evidence="1" key="2">
    <citation type="journal article" date="2000" name="Genome Res.">
        <title>Normalization and subtraction of cap-trapper-selected cDNAs to prepare full-length cDNA libraries for rapid discovery of new genes.</title>
        <authorList>
            <person name="Carninci P."/>
            <person name="Shibata Y."/>
            <person name="Hayatsu N."/>
            <person name="Sugahara Y."/>
            <person name="Shibata K."/>
            <person name="Itoh M."/>
            <person name="Konno H."/>
            <person name="Okazaki Y."/>
            <person name="Muramatsu M."/>
            <person name="Hayashizaki Y."/>
        </authorList>
    </citation>
    <scope>NUCLEOTIDE SEQUENCE</scope>
    <source>
        <strain evidence="1">C57BL/6J</strain>
        <tissue evidence="1">Inner ear</tissue>
    </source>
</reference>
<dbReference type="AGR" id="MGI:3642807"/>
<evidence type="ECO:0000313" key="1">
    <source>
        <dbReference type="EMBL" id="BAE34410.1"/>
    </source>
</evidence>
<protein>
    <submittedName>
        <fullName evidence="1">Uncharacterized protein</fullName>
    </submittedName>
</protein>
<name>Q3TZ00_MOUSE</name>
<dbReference type="MGI" id="MGI:3642807">
    <property type="gene designation" value="Gm10555"/>
</dbReference>
<reference evidence="1" key="6">
    <citation type="submission" date="2004-03" db="EMBL/GenBank/DDBJ databases">
        <authorList>
            <person name="Arakawa T."/>
            <person name="Carninci P."/>
            <person name="Fukuda S."/>
            <person name="Hashizume W."/>
            <person name="Hayashida K."/>
            <person name="Hori F."/>
            <person name="Iida J."/>
            <person name="Imamura K."/>
            <person name="Imotani K."/>
            <person name="Itoh M."/>
            <person name="Kanagawa S."/>
            <person name="Kawai J."/>
            <person name="Kojima M."/>
            <person name="Konno H."/>
            <person name="Murata M."/>
            <person name="Nakamura M."/>
            <person name="Ninomiya N."/>
            <person name="Nishiyori H."/>
            <person name="Nomura K."/>
            <person name="Ohno M."/>
            <person name="Sakazume N."/>
            <person name="Sano H."/>
            <person name="Sasaki D."/>
            <person name="Shibata K."/>
            <person name="Shiraki T."/>
            <person name="Tagami M."/>
            <person name="Tagami Y."/>
            <person name="Waki K."/>
            <person name="Watahiki A."/>
            <person name="Muramatsu M."/>
            <person name="Hayashizaki Y."/>
        </authorList>
    </citation>
    <scope>NUCLEOTIDE SEQUENCE</scope>
    <source>
        <strain evidence="1">C57BL/6J</strain>
        <tissue evidence="1">Inner ear</tissue>
    </source>
</reference>